<dbReference type="InterPro" id="IPR052918">
    <property type="entry name" value="Motility_Chemotaxis_Reg"/>
</dbReference>
<keyword evidence="1" id="KW-0732">Signal</keyword>
<feature type="domain" description="Bulb-type lectin" evidence="2">
    <location>
        <begin position="41"/>
        <end position="188"/>
    </location>
</feature>
<evidence type="ECO:0000256" key="1">
    <source>
        <dbReference type="SAM" id="SignalP"/>
    </source>
</evidence>
<dbReference type="PROSITE" id="PS50927">
    <property type="entry name" value="BULB_LECTIN"/>
    <property type="match status" value="1"/>
</dbReference>
<protein>
    <submittedName>
        <fullName evidence="3">Gliding motility-associated C-terminal domain-containing protein</fullName>
    </submittedName>
</protein>
<evidence type="ECO:0000313" key="3">
    <source>
        <dbReference type="EMBL" id="MBL0743714.1"/>
    </source>
</evidence>
<dbReference type="SUPFAM" id="SSF69304">
    <property type="entry name" value="Tricorn protease N-terminal domain"/>
    <property type="match status" value="1"/>
</dbReference>
<sequence length="853" mass="90717">MFTIRRFLFCFACLLCSLACVAQCNDWEKLIYYKNAQIDDVARDPFDNTYVAGSYYIDDFTIGPYTFPVSTDGNGAFIAKFDKNFSLVWAKNPTAPHIYASEIEVDAQHNIVVAGTFYGGPATFDCITIPNTGRSDIFVVNYSSDGVPLWATSSTGADDEGPSGLTISPNGNIILASTFVERSGVTPGLGSPDVTMGGVPVITGSAVQIEGGYDSFIAAIRPNGTVAWTQGVGGDGNAYDYILDVKTDSQNNIVFTGYFNSPEISVDGLVVHSFTISENFFLMKLDADGDALWVRESEGGVDQGGYGVAVDGDDNIFVSGRFYDAGTRFGPISISGAGGADVFVAKIDPDGNPIAARSFGDTAFDAGTQVEVDSEGRVLLAAYYYSSVLTIGPYTSTKLGTASDSFIATLSNDLTTVECARFVTGTSDAIFWNIELDRGDNVWAMVFMPIPGGTTTIGTTDITDDEVSMVIASLGINPSPDAGGSTPPTPPTNIVSLGADVTLCPGEKVVLTPGARCNAQFVWSTGSNNNTIEVSEPGKYWVDVTWQGNTVRAEIEIFRRAPMAFSLGNDQLICPGSAVSWNLPYFADATYQWNDGSTATTKTVSTAGSYWVKVSNACQTLIDTATVSIKPTPVVDLGDDIALCAGKDVVLQYAVAPGETIQWSDGNTSAAMTVTGEGVYGISVSNGCTTKTDVVKVTLKPLPVVDLGDDQKLCDGKAVQLAYTAKPGETVQWSDGSAQATLPIEQPGTYGVAVTNACGTTQDDVLVTIKDPGDIIIPNVITPNGDKKNDYFLLPDNVQDASLAIYNRWGERVFATSVYENNWPQTTLSTGIYFYALHGKCIPDQKGMIHLIH</sequence>
<organism evidence="3 4">
    <name type="scientific">Chryseolinea lacunae</name>
    <dbReference type="NCBI Taxonomy" id="2801331"/>
    <lineage>
        <taxon>Bacteria</taxon>
        <taxon>Pseudomonadati</taxon>
        <taxon>Bacteroidota</taxon>
        <taxon>Cytophagia</taxon>
        <taxon>Cytophagales</taxon>
        <taxon>Fulvivirgaceae</taxon>
        <taxon>Chryseolinea</taxon>
    </lineage>
</organism>
<name>A0ABS1KW73_9BACT</name>
<reference evidence="3 4" key="1">
    <citation type="submission" date="2021-01" db="EMBL/GenBank/DDBJ databases">
        <title>Chryseolinea sp. Jin1 Genome sequencing and assembly.</title>
        <authorList>
            <person name="Kim I."/>
        </authorList>
    </citation>
    <scope>NUCLEOTIDE SEQUENCE [LARGE SCALE GENOMIC DNA]</scope>
    <source>
        <strain evidence="3 4">Jin1</strain>
    </source>
</reference>
<feature type="chain" id="PRO_5046384738" evidence="1">
    <location>
        <begin position="23"/>
        <end position="853"/>
    </location>
</feature>
<feature type="signal peptide" evidence="1">
    <location>
        <begin position="1"/>
        <end position="22"/>
    </location>
</feature>
<dbReference type="InterPro" id="IPR001480">
    <property type="entry name" value="Bulb-type_lectin_dom"/>
</dbReference>
<accession>A0ABS1KW73</accession>
<dbReference type="EMBL" id="JAERRB010000008">
    <property type="protein sequence ID" value="MBL0743714.1"/>
    <property type="molecule type" value="Genomic_DNA"/>
</dbReference>
<dbReference type="Proteomes" id="UP000613030">
    <property type="component" value="Unassembled WGS sequence"/>
</dbReference>
<dbReference type="RefSeq" id="WP_202013114.1">
    <property type="nucleotide sequence ID" value="NZ_JAERRB010000008.1"/>
</dbReference>
<evidence type="ECO:0000313" key="4">
    <source>
        <dbReference type="Proteomes" id="UP000613030"/>
    </source>
</evidence>
<dbReference type="Gene3D" id="2.80.10.50">
    <property type="match status" value="1"/>
</dbReference>
<dbReference type="PANTHER" id="PTHR35580:SF1">
    <property type="entry name" value="PHYTASE-LIKE DOMAIN-CONTAINING PROTEIN"/>
    <property type="match status" value="1"/>
</dbReference>
<comment type="caution">
    <text evidence="3">The sequence shown here is derived from an EMBL/GenBank/DDBJ whole genome shotgun (WGS) entry which is preliminary data.</text>
</comment>
<keyword evidence="4" id="KW-1185">Reference proteome</keyword>
<dbReference type="Pfam" id="PF13585">
    <property type="entry name" value="CHU_C"/>
    <property type="match status" value="1"/>
</dbReference>
<dbReference type="PANTHER" id="PTHR35580">
    <property type="entry name" value="CELL SURFACE GLYCOPROTEIN (S-LAYER PROTEIN)-LIKE PROTEIN"/>
    <property type="match status" value="1"/>
</dbReference>
<evidence type="ECO:0000259" key="2">
    <source>
        <dbReference type="PROSITE" id="PS50927"/>
    </source>
</evidence>
<proteinExistence type="predicted"/>
<gene>
    <name evidence="3" type="ORF">JI741_20960</name>
</gene>